<reference evidence="2 3" key="1">
    <citation type="submission" date="2018-12" db="EMBL/GenBank/DDBJ databases">
        <title>Mangrovimonas spongiae sp. nov., a novel member of the genus Mangrovimonas isolated from marine sponge.</title>
        <authorList>
            <person name="Zhuang L."/>
            <person name="Luo L."/>
        </authorList>
    </citation>
    <scope>NUCLEOTIDE SEQUENCE [LARGE SCALE GENOMIC DNA]</scope>
    <source>
        <strain evidence="2 3">HN-E26</strain>
    </source>
</reference>
<keyword evidence="1" id="KW-0812">Transmembrane</keyword>
<keyword evidence="3" id="KW-1185">Reference proteome</keyword>
<evidence type="ECO:0000313" key="2">
    <source>
        <dbReference type="EMBL" id="RSK41294.1"/>
    </source>
</evidence>
<comment type="caution">
    <text evidence="2">The sequence shown here is derived from an EMBL/GenBank/DDBJ whole genome shotgun (WGS) entry which is preliminary data.</text>
</comment>
<name>A0A428K4C3_9FLAO</name>
<evidence type="ECO:0000256" key="1">
    <source>
        <dbReference type="SAM" id="Phobius"/>
    </source>
</evidence>
<sequence length="133" mass="15553">MNKGLKYGLLIFGIVIITVVGFIGFGLYSMEIEDHYGDYQTIYYKSKNSDIIVNEETSEFGIVGKNWKRLNVRTKEKDSTDLYTFSSKASYYSNIKVYRPKTEIEKIKRMNFSDIQKLIAENKIELILEHQNE</sequence>
<accession>A0A428K4C3</accession>
<dbReference type="EMBL" id="RWBG01000001">
    <property type="protein sequence ID" value="RSK41294.1"/>
    <property type="molecule type" value="Genomic_DNA"/>
</dbReference>
<keyword evidence="1" id="KW-0472">Membrane</keyword>
<dbReference type="AlphaFoldDB" id="A0A428K4C3"/>
<feature type="transmembrane region" description="Helical" evidence="1">
    <location>
        <begin position="7"/>
        <end position="28"/>
    </location>
</feature>
<dbReference type="Proteomes" id="UP000270620">
    <property type="component" value="Unassembled WGS sequence"/>
</dbReference>
<keyword evidence="1" id="KW-1133">Transmembrane helix</keyword>
<dbReference type="RefSeq" id="WP_125466295.1">
    <property type="nucleotide sequence ID" value="NZ_RWBG01000001.1"/>
</dbReference>
<gene>
    <name evidence="2" type="ORF">EJA19_00020</name>
</gene>
<evidence type="ECO:0000313" key="3">
    <source>
        <dbReference type="Proteomes" id="UP000270620"/>
    </source>
</evidence>
<protein>
    <submittedName>
        <fullName evidence="2">Uncharacterized protein</fullName>
    </submittedName>
</protein>
<organism evidence="2 3">
    <name type="scientific">Mangrovimonas spongiae</name>
    <dbReference type="NCBI Taxonomy" id="2494697"/>
    <lineage>
        <taxon>Bacteria</taxon>
        <taxon>Pseudomonadati</taxon>
        <taxon>Bacteroidota</taxon>
        <taxon>Flavobacteriia</taxon>
        <taxon>Flavobacteriales</taxon>
        <taxon>Flavobacteriaceae</taxon>
        <taxon>Mangrovimonas</taxon>
    </lineage>
</organism>
<dbReference type="OrthoDB" id="1362010at2"/>
<proteinExistence type="predicted"/>